<evidence type="ECO:0000313" key="2">
    <source>
        <dbReference type="WBParaSite" id="nRc.2.0.1.t20153-RA"/>
    </source>
</evidence>
<protein>
    <submittedName>
        <fullName evidence="2">Uncharacterized protein</fullName>
    </submittedName>
</protein>
<sequence length="118" mass="13576">MTNAKKYNVEFHRVTNNGDDHYESMTLNYTIDKNPTFRSYNPFTGGFLAQPNTVPWIIGLSFGYAVLLNESENLCGYLILIKVKLCLHKDMLIRVVIERQRESMGAIIIKSYAWLIAL</sequence>
<dbReference type="WBParaSite" id="nRc.2.0.1.t20153-RA">
    <property type="protein sequence ID" value="nRc.2.0.1.t20153-RA"/>
    <property type="gene ID" value="nRc.2.0.1.g20153"/>
</dbReference>
<evidence type="ECO:0000313" key="1">
    <source>
        <dbReference type="Proteomes" id="UP000887565"/>
    </source>
</evidence>
<name>A0A915J2Q2_ROMCU</name>
<dbReference type="AlphaFoldDB" id="A0A915J2Q2"/>
<reference evidence="2" key="1">
    <citation type="submission" date="2022-11" db="UniProtKB">
        <authorList>
            <consortium name="WormBaseParasite"/>
        </authorList>
    </citation>
    <scope>IDENTIFICATION</scope>
</reference>
<proteinExistence type="predicted"/>
<organism evidence="1 2">
    <name type="scientific">Romanomermis culicivorax</name>
    <name type="common">Nematode worm</name>
    <dbReference type="NCBI Taxonomy" id="13658"/>
    <lineage>
        <taxon>Eukaryota</taxon>
        <taxon>Metazoa</taxon>
        <taxon>Ecdysozoa</taxon>
        <taxon>Nematoda</taxon>
        <taxon>Enoplea</taxon>
        <taxon>Dorylaimia</taxon>
        <taxon>Mermithida</taxon>
        <taxon>Mermithoidea</taxon>
        <taxon>Mermithidae</taxon>
        <taxon>Romanomermis</taxon>
    </lineage>
</organism>
<accession>A0A915J2Q2</accession>
<keyword evidence="1" id="KW-1185">Reference proteome</keyword>
<dbReference type="Proteomes" id="UP000887565">
    <property type="component" value="Unplaced"/>
</dbReference>